<reference evidence="2 3" key="1">
    <citation type="submission" date="2016-10" db="EMBL/GenBank/DDBJ databases">
        <authorList>
            <person name="de Groot N.N."/>
        </authorList>
    </citation>
    <scope>NUCLEOTIDE SEQUENCE [LARGE SCALE GENOMIC DNA]</scope>
    <source>
        <strain evidence="2">MBHS1</strain>
    </source>
</reference>
<accession>A0A1H6FGB3</accession>
<protein>
    <recommendedName>
        <fullName evidence="4">Cytochrome c-552/4 domain-containing protein</fullName>
    </recommendedName>
</protein>
<keyword evidence="3" id="KW-1185">Reference proteome</keyword>
<feature type="transmembrane region" description="Helical" evidence="1">
    <location>
        <begin position="29"/>
        <end position="50"/>
    </location>
</feature>
<name>A0A1H6FGB3_9GAMM</name>
<dbReference type="EMBL" id="FMSV02000546">
    <property type="protein sequence ID" value="SEH08206.1"/>
    <property type="molecule type" value="Genomic_DNA"/>
</dbReference>
<keyword evidence="1" id="KW-1133">Transmembrane helix</keyword>
<evidence type="ECO:0000313" key="3">
    <source>
        <dbReference type="Proteomes" id="UP000236724"/>
    </source>
</evidence>
<dbReference type="SUPFAM" id="SSF48695">
    <property type="entry name" value="Multiheme cytochromes"/>
    <property type="match status" value="1"/>
</dbReference>
<keyword evidence="1" id="KW-0812">Transmembrane</keyword>
<sequence length="274" mass="31146">MGTSLGFVLFFYQVPPVLNNKIPTPTITIYLIFILLGFMPVTVVQAESLYAQAIAQVQLSPELRHKTEQQLQESQTVENISVDLPRFHQQVSPAQKTEHFCGLCHDDLPHGENLQVRSFLNMHTAYISCETCHFRPEAYTLEQQWVDVKSGDLLNQTQAQFPSKTGIIRPFYQQQAVSLKTDHALFKKIADHWQQMPIAEQAPLKARIHTPLEEKGLACRSCHDSEQKILNLKQLGASVDQQQAITHNSIARFLAQNEDNKQPTPLIRLIDLLN</sequence>
<dbReference type="InterPro" id="IPR036280">
    <property type="entry name" value="Multihaem_cyt_sf"/>
</dbReference>
<evidence type="ECO:0000313" key="2">
    <source>
        <dbReference type="EMBL" id="SEH08206.1"/>
    </source>
</evidence>
<evidence type="ECO:0000256" key="1">
    <source>
        <dbReference type="SAM" id="Phobius"/>
    </source>
</evidence>
<dbReference type="Proteomes" id="UP000236724">
    <property type="component" value="Unassembled WGS sequence"/>
</dbReference>
<proteinExistence type="predicted"/>
<gene>
    <name evidence="2" type="ORF">MBHS_04096</name>
</gene>
<keyword evidence="1" id="KW-0472">Membrane</keyword>
<organism evidence="2 3">
    <name type="scientific">Candidatus Venteria ishoeyi</name>
    <dbReference type="NCBI Taxonomy" id="1899563"/>
    <lineage>
        <taxon>Bacteria</taxon>
        <taxon>Pseudomonadati</taxon>
        <taxon>Pseudomonadota</taxon>
        <taxon>Gammaproteobacteria</taxon>
        <taxon>Thiotrichales</taxon>
        <taxon>Thiotrichaceae</taxon>
        <taxon>Venteria</taxon>
    </lineage>
</organism>
<dbReference type="AlphaFoldDB" id="A0A1H6FGB3"/>
<evidence type="ECO:0008006" key="4">
    <source>
        <dbReference type="Google" id="ProtNLM"/>
    </source>
</evidence>